<dbReference type="Proteomes" id="UP000025227">
    <property type="component" value="Unplaced"/>
</dbReference>
<dbReference type="OrthoDB" id="418748at2759"/>
<proteinExistence type="predicted"/>
<reference evidence="2" key="1">
    <citation type="submission" date="2020-12" db="UniProtKB">
        <authorList>
            <consortium name="WormBaseParasite"/>
        </authorList>
    </citation>
    <scope>IDENTIFICATION</scope>
    <source>
        <strain evidence="2">MHco3</strain>
    </source>
</reference>
<evidence type="ECO:0000313" key="2">
    <source>
        <dbReference type="WBParaSite" id="HCON_00058250-00001"/>
    </source>
</evidence>
<dbReference type="OMA" id="GCKTEVD"/>
<keyword evidence="1" id="KW-1185">Reference proteome</keyword>
<name>A0A7I5E807_HAECO</name>
<sequence length="116" mass="13354">MAHDLTVCGTFFVKKKFQKVLSGEDLAPQHRPLLTDIANDLPEKSRTGTERRTRWWQLHQFEREQLKEKIQEAGLPHLDGAIQQTWSNAAKVILRCAKETLGETRAGFRGDKEAWL</sequence>
<dbReference type="AlphaFoldDB" id="A0A7I5E807"/>
<protein>
    <submittedName>
        <fullName evidence="2">Transposase</fullName>
    </submittedName>
</protein>
<accession>A0A7I5E807</accession>
<dbReference type="WBParaSite" id="HCON_00058250-00001">
    <property type="protein sequence ID" value="HCON_00058250-00001"/>
    <property type="gene ID" value="HCON_00058250"/>
</dbReference>
<organism evidence="1 2">
    <name type="scientific">Haemonchus contortus</name>
    <name type="common">Barber pole worm</name>
    <dbReference type="NCBI Taxonomy" id="6289"/>
    <lineage>
        <taxon>Eukaryota</taxon>
        <taxon>Metazoa</taxon>
        <taxon>Ecdysozoa</taxon>
        <taxon>Nematoda</taxon>
        <taxon>Chromadorea</taxon>
        <taxon>Rhabditida</taxon>
        <taxon>Rhabditina</taxon>
        <taxon>Rhabditomorpha</taxon>
        <taxon>Strongyloidea</taxon>
        <taxon>Trichostrongylidae</taxon>
        <taxon>Haemonchus</taxon>
    </lineage>
</organism>
<evidence type="ECO:0000313" key="1">
    <source>
        <dbReference type="Proteomes" id="UP000025227"/>
    </source>
</evidence>